<protein>
    <recommendedName>
        <fullName evidence="5">Transmembrane protein</fullName>
    </recommendedName>
</protein>
<proteinExistence type="predicted"/>
<feature type="compositionally biased region" description="Basic and acidic residues" evidence="1">
    <location>
        <begin position="217"/>
        <end position="228"/>
    </location>
</feature>
<evidence type="ECO:0000313" key="4">
    <source>
        <dbReference type="Proteomes" id="UP000030754"/>
    </source>
</evidence>
<dbReference type="AlphaFoldDB" id="U6N077"/>
<dbReference type="GeneID" id="25473666"/>
<reference evidence="3" key="2">
    <citation type="submission" date="2013-10" db="EMBL/GenBank/DDBJ databases">
        <authorList>
            <person name="Aslett M."/>
        </authorList>
    </citation>
    <scope>NUCLEOTIDE SEQUENCE [LARGE SCALE GENOMIC DNA]</scope>
    <source>
        <strain evidence="3">Houghton</strain>
    </source>
</reference>
<evidence type="ECO:0000313" key="3">
    <source>
        <dbReference type="EMBL" id="CDJ67355.1"/>
    </source>
</evidence>
<keyword evidence="4" id="KW-1185">Reference proteome</keyword>
<evidence type="ECO:0000256" key="1">
    <source>
        <dbReference type="SAM" id="MobiDB-lite"/>
    </source>
</evidence>
<evidence type="ECO:0008006" key="5">
    <source>
        <dbReference type="Google" id="ProtNLM"/>
    </source>
</evidence>
<name>U6N077_9EIME</name>
<reference evidence="3" key="1">
    <citation type="submission" date="2013-10" db="EMBL/GenBank/DDBJ databases">
        <title>Genomic analysis of the causative agents of coccidiosis in chickens.</title>
        <authorList>
            <person name="Reid A.J."/>
            <person name="Blake D."/>
            <person name="Billington K."/>
            <person name="Browne H."/>
            <person name="Dunn M."/>
            <person name="Hung S."/>
            <person name="Kawahara F."/>
            <person name="Miranda-Saavedra D."/>
            <person name="Mourier T."/>
            <person name="Nagra H."/>
            <person name="Otto T.D."/>
            <person name="Rawlings N."/>
            <person name="Sanchez A."/>
            <person name="Sanders M."/>
            <person name="Subramaniam C."/>
            <person name="Tay Y."/>
            <person name="Dear P."/>
            <person name="Doerig C."/>
            <person name="Gruber A."/>
            <person name="Parkinson J."/>
            <person name="Shirley M."/>
            <person name="Wan K.L."/>
            <person name="Berriman M."/>
            <person name="Tomley F."/>
            <person name="Pain A."/>
        </authorList>
    </citation>
    <scope>NUCLEOTIDE SEQUENCE [LARGE SCALE GENOMIC DNA]</scope>
    <source>
        <strain evidence="3">Houghton</strain>
    </source>
</reference>
<organism evidence="3 4">
    <name type="scientific">Eimeria necatrix</name>
    <dbReference type="NCBI Taxonomy" id="51315"/>
    <lineage>
        <taxon>Eukaryota</taxon>
        <taxon>Sar</taxon>
        <taxon>Alveolata</taxon>
        <taxon>Apicomplexa</taxon>
        <taxon>Conoidasida</taxon>
        <taxon>Coccidia</taxon>
        <taxon>Eucoccidiorida</taxon>
        <taxon>Eimeriorina</taxon>
        <taxon>Eimeriidae</taxon>
        <taxon>Eimeria</taxon>
    </lineage>
</organism>
<evidence type="ECO:0000256" key="2">
    <source>
        <dbReference type="SAM" id="Phobius"/>
    </source>
</evidence>
<keyword evidence="2" id="KW-0812">Transmembrane</keyword>
<feature type="region of interest" description="Disordered" evidence="1">
    <location>
        <begin position="199"/>
        <end position="231"/>
    </location>
</feature>
<dbReference type="OrthoDB" id="346600at2759"/>
<feature type="region of interest" description="Disordered" evidence="1">
    <location>
        <begin position="1"/>
        <end position="36"/>
    </location>
</feature>
<sequence>MDSAPSAAAEPDFDGAHSSWEPPTHSDEHVITTEEQTVAALDQDPEKKYYSSSRRGRRARRVLLSAVWLILAHLVVVSLLLSHCRSARRSKAGEGLLARRLAGENREGGSFQPRNPFFVEGEWTSLDAEELARLCAELGHQPYLGTSTSDEAAELSSSVASNSASAGYTAFQGDYEQPFTSSSAPLLYRDPILARRVDASSRKRAYPTSQAPGEQPEPSKIRVYRDESGGPGLPGDVFEVESAAVQPVAGPSSVDRSRECFAAVSYSKSVRLQEGVTYQSTGQQGMLPAKQTLVAPPNYPVSSSFVPARCTFPASQSKGSADHDTSDQNQSSALFQSPTASLVPLLPSDGEASTSAKTTQLLSMGPNKDDSRKVHPYVRLPVLAPGVKPRQSLDLSDLSMVRNLPIVTHLKVVRDLFALPVLNLTNANMLVTAVEELAIRAIALMTASVSLLRPSNAVRALGRRFLVFNAVHSAMRVLGNNTQLEHLWREMLRVVPTEYSHEGPRAFSHKSEFQFTLAKELSAAMELYKAGKAPTEEQELKIKRALFCSTYSPTCFLETLWDQWRLDDEEFQKTCE</sequence>
<keyword evidence="2" id="KW-0472">Membrane</keyword>
<dbReference type="Proteomes" id="UP000030754">
    <property type="component" value="Unassembled WGS sequence"/>
</dbReference>
<dbReference type="VEuPathDB" id="ToxoDB:ENH_00035020"/>
<feature type="transmembrane region" description="Helical" evidence="2">
    <location>
        <begin position="62"/>
        <end position="81"/>
    </location>
</feature>
<keyword evidence="2" id="KW-1133">Transmembrane helix</keyword>
<accession>U6N077</accession>
<gene>
    <name evidence="3" type="ORF">ENH_00035020</name>
</gene>
<dbReference type="EMBL" id="HG724344">
    <property type="protein sequence ID" value="CDJ67355.1"/>
    <property type="molecule type" value="Genomic_DNA"/>
</dbReference>
<dbReference type="RefSeq" id="XP_013435822.1">
    <property type="nucleotide sequence ID" value="XM_013580368.1"/>
</dbReference>